<evidence type="ECO:0000313" key="1">
    <source>
        <dbReference type="EMBL" id="GBM32048.1"/>
    </source>
</evidence>
<dbReference type="AlphaFoldDB" id="A0A4Y2EV44"/>
<keyword evidence="2" id="KW-1185">Reference proteome</keyword>
<proteinExistence type="predicted"/>
<protein>
    <submittedName>
        <fullName evidence="1">Uncharacterized protein</fullName>
    </submittedName>
</protein>
<dbReference type="EMBL" id="BGPR01000697">
    <property type="protein sequence ID" value="GBM32048.1"/>
    <property type="molecule type" value="Genomic_DNA"/>
</dbReference>
<dbReference type="Proteomes" id="UP000499080">
    <property type="component" value="Unassembled WGS sequence"/>
</dbReference>
<reference evidence="1 2" key="1">
    <citation type="journal article" date="2019" name="Sci. Rep.">
        <title>Orb-weaving spider Araneus ventricosus genome elucidates the spidroin gene catalogue.</title>
        <authorList>
            <person name="Kono N."/>
            <person name="Nakamura H."/>
            <person name="Ohtoshi R."/>
            <person name="Moran D.A.P."/>
            <person name="Shinohara A."/>
            <person name="Yoshida Y."/>
            <person name="Fujiwara M."/>
            <person name="Mori M."/>
            <person name="Tomita M."/>
            <person name="Arakawa K."/>
        </authorList>
    </citation>
    <scope>NUCLEOTIDE SEQUENCE [LARGE SCALE GENOMIC DNA]</scope>
</reference>
<gene>
    <name evidence="1" type="ORF">AVEN_127386_1</name>
</gene>
<accession>A0A4Y2EV44</accession>
<organism evidence="1 2">
    <name type="scientific">Araneus ventricosus</name>
    <name type="common">Orbweaver spider</name>
    <name type="synonym">Epeira ventricosa</name>
    <dbReference type="NCBI Taxonomy" id="182803"/>
    <lineage>
        <taxon>Eukaryota</taxon>
        <taxon>Metazoa</taxon>
        <taxon>Ecdysozoa</taxon>
        <taxon>Arthropoda</taxon>
        <taxon>Chelicerata</taxon>
        <taxon>Arachnida</taxon>
        <taxon>Araneae</taxon>
        <taxon>Araneomorphae</taxon>
        <taxon>Entelegynae</taxon>
        <taxon>Araneoidea</taxon>
        <taxon>Araneidae</taxon>
        <taxon>Araneus</taxon>
    </lineage>
</organism>
<comment type="caution">
    <text evidence="1">The sequence shown here is derived from an EMBL/GenBank/DDBJ whole genome shotgun (WGS) entry which is preliminary data.</text>
</comment>
<sequence length="113" mass="12807">MNQHVYFNILDDQVCPSADIFMMSKLLTPPFFKMTTVKLRGLEAHVSGVMNTHTPYHTSTSLQNHLTSTPLKICGNLVNLRDLTLSEWIKLNATYLQNLVNSLFNRIQAVTKA</sequence>
<evidence type="ECO:0000313" key="2">
    <source>
        <dbReference type="Proteomes" id="UP000499080"/>
    </source>
</evidence>
<name>A0A4Y2EV44_ARAVE</name>